<dbReference type="PANTHER" id="PTHR32194:SF2">
    <property type="entry name" value="PROTEASOME SUBUNIT BETA TYPE-1"/>
    <property type="match status" value="1"/>
</dbReference>
<comment type="subunit">
    <text evidence="5">Component of the proteasome complex.</text>
</comment>
<comment type="similarity">
    <text evidence="5">Belongs to the peptidase T1B family.</text>
</comment>
<keyword evidence="3 5" id="KW-0539">Nucleus</keyword>
<evidence type="ECO:0000313" key="8">
    <source>
        <dbReference type="Proteomes" id="UP000289152"/>
    </source>
</evidence>
<dbReference type="OMA" id="MKRDHDK"/>
<dbReference type="Pfam" id="PF00227">
    <property type="entry name" value="Proteasome"/>
    <property type="match status" value="1"/>
</dbReference>
<dbReference type="Gene3D" id="3.60.20.10">
    <property type="entry name" value="Glutamine Phosphoribosylpyrophosphate, subunit 1, domain 1"/>
    <property type="match status" value="1"/>
</dbReference>
<dbReference type="InterPro" id="IPR016050">
    <property type="entry name" value="Proteasome_bsu_CS"/>
</dbReference>
<comment type="subunit">
    <text evidence="4">The 26S proteasome consists of a 20S proteasome core and two 19S regulatory subunits. The 20S proteasome core is composed of 28 subunits that are arranged in four stacked rings, resulting in a barrel-shaped structure. The two end rings are each formed by seven alpha subunits, and the two central rings are each formed by seven beta subunits. The catalytic chamber with the active sites is on the inside of the barrel.</text>
</comment>
<dbReference type="PROSITE" id="PS00854">
    <property type="entry name" value="PROTEASOME_BETA_1"/>
    <property type="match status" value="1"/>
</dbReference>
<gene>
    <name evidence="7" type="ORF">M231_06528</name>
</gene>
<dbReference type="STRING" id="5217.A0A4Q1BE16"/>
<protein>
    <recommendedName>
        <fullName evidence="5">Proteasome subunit beta</fullName>
    </recommendedName>
</protein>
<organism evidence="7 8">
    <name type="scientific">Tremella mesenterica</name>
    <name type="common">Jelly fungus</name>
    <dbReference type="NCBI Taxonomy" id="5217"/>
    <lineage>
        <taxon>Eukaryota</taxon>
        <taxon>Fungi</taxon>
        <taxon>Dikarya</taxon>
        <taxon>Basidiomycota</taxon>
        <taxon>Agaricomycotina</taxon>
        <taxon>Tremellomycetes</taxon>
        <taxon>Tremellales</taxon>
        <taxon>Tremellaceae</taxon>
        <taxon>Tremella</taxon>
    </lineage>
</organism>
<dbReference type="GO" id="GO:0005737">
    <property type="term" value="C:cytoplasm"/>
    <property type="evidence" value="ECO:0007669"/>
    <property type="project" value="UniProtKB-SubCell"/>
</dbReference>
<dbReference type="InterPro" id="IPR001353">
    <property type="entry name" value="Proteasome_sua/b"/>
</dbReference>
<evidence type="ECO:0000313" key="7">
    <source>
        <dbReference type="EMBL" id="RXK36184.1"/>
    </source>
</evidence>
<evidence type="ECO:0000256" key="2">
    <source>
        <dbReference type="ARBA" id="ARBA00022942"/>
    </source>
</evidence>
<dbReference type="Proteomes" id="UP000289152">
    <property type="component" value="Unassembled WGS sequence"/>
</dbReference>
<dbReference type="AlphaFoldDB" id="A0A4Q1BE16"/>
<keyword evidence="2 5" id="KW-0647">Proteasome</keyword>
<comment type="caution">
    <text evidence="7">The sequence shown here is derived from an EMBL/GenBank/DDBJ whole genome shotgun (WGS) entry which is preliminary data.</text>
</comment>
<reference evidence="7 8" key="1">
    <citation type="submission" date="2016-06" db="EMBL/GenBank/DDBJ databases">
        <title>Evolution of pathogenesis and genome organization in the Tremellales.</title>
        <authorList>
            <person name="Cuomo C."/>
            <person name="Litvintseva A."/>
            <person name="Heitman J."/>
            <person name="Chen Y."/>
            <person name="Sun S."/>
            <person name="Springer D."/>
            <person name="Dromer F."/>
            <person name="Young S."/>
            <person name="Zeng Q."/>
            <person name="Chapman S."/>
            <person name="Gujja S."/>
            <person name="Saif S."/>
            <person name="Birren B."/>
        </authorList>
    </citation>
    <scope>NUCLEOTIDE SEQUENCE [LARGE SCALE GENOMIC DNA]</scope>
    <source>
        <strain evidence="7 8">ATCC 28783</strain>
    </source>
</reference>
<feature type="compositionally biased region" description="Low complexity" evidence="6">
    <location>
        <begin position="218"/>
        <end position="229"/>
    </location>
</feature>
<dbReference type="FunCoup" id="A0A4Q1BE16">
    <property type="interactions" value="491"/>
</dbReference>
<dbReference type="VEuPathDB" id="FungiDB:TREMEDRAFT_36819"/>
<dbReference type="SUPFAM" id="SSF56235">
    <property type="entry name" value="N-terminal nucleophile aminohydrolases (Ntn hydrolases)"/>
    <property type="match status" value="1"/>
</dbReference>
<dbReference type="FunFam" id="3.60.20.10:FF:000008">
    <property type="entry name" value="Proteasome subunit beta type-4"/>
    <property type="match status" value="1"/>
</dbReference>
<evidence type="ECO:0000256" key="1">
    <source>
        <dbReference type="ARBA" id="ARBA00022490"/>
    </source>
</evidence>
<dbReference type="CDD" id="cd03758">
    <property type="entry name" value="proteasome_beta_type_2"/>
    <property type="match status" value="1"/>
</dbReference>
<dbReference type="PANTHER" id="PTHR32194">
    <property type="entry name" value="METALLOPROTEASE TLDD"/>
    <property type="match status" value="1"/>
</dbReference>
<dbReference type="GO" id="GO:0005634">
    <property type="term" value="C:nucleus"/>
    <property type="evidence" value="ECO:0007669"/>
    <property type="project" value="UniProtKB-SubCell"/>
</dbReference>
<dbReference type="InterPro" id="IPR035206">
    <property type="entry name" value="Proteasome_beta2"/>
</dbReference>
<keyword evidence="8" id="KW-1185">Reference proteome</keyword>
<evidence type="ECO:0000256" key="3">
    <source>
        <dbReference type="ARBA" id="ARBA00023242"/>
    </source>
</evidence>
<comment type="subcellular location">
    <subcellularLocation>
        <location evidence="5">Cytoplasm</location>
    </subcellularLocation>
    <subcellularLocation>
        <location evidence="5">Nucleus</location>
    </subcellularLocation>
</comment>
<proteinExistence type="inferred from homology"/>
<name>A0A4Q1BE16_TREME</name>
<sequence length="229" mass="25297">MECAFAITGKDFVLIASDMSAGRSIIQMKSNENKITPVGPNLAMACGGEPGDTSRFADYVDRNLRLYHIRNNFPLPPPSAASWVRRILAESIRSRSPYAVNVLLGGFDTTTSKPHLYWLDYLGTKADIPYAAQGVGMYVTLSTMDKWWYENIERREALDVLNKCVDEVKKRVTIKFDFNCVLIDKDGVHSLDLKSQDPIAELEAKVAAMKPSDPEPIIPSSDAPAIAAA</sequence>
<dbReference type="InParanoid" id="A0A4Q1BE16"/>
<dbReference type="GO" id="GO:0010498">
    <property type="term" value="P:proteasomal protein catabolic process"/>
    <property type="evidence" value="ECO:0007669"/>
    <property type="project" value="InterPro"/>
</dbReference>
<dbReference type="PROSITE" id="PS51476">
    <property type="entry name" value="PROTEASOME_BETA_2"/>
    <property type="match status" value="1"/>
</dbReference>
<comment type="function">
    <text evidence="5">Component of the proteasome, a multicatalytic proteinase complex which is characterized by its ability to cleave peptides with Arg, Phe, Tyr, Leu, and Glu adjacent to the leaving group at neutral or slightly basic pH. The proteasome has an ATP-dependent proteolytic activity.</text>
</comment>
<accession>A0A4Q1BE16</accession>
<dbReference type="GO" id="GO:0019774">
    <property type="term" value="C:proteasome core complex, beta-subunit complex"/>
    <property type="evidence" value="ECO:0007669"/>
    <property type="project" value="UniProtKB-ARBA"/>
</dbReference>
<evidence type="ECO:0000256" key="5">
    <source>
        <dbReference type="RuleBase" id="RU004203"/>
    </source>
</evidence>
<dbReference type="OrthoDB" id="268428at2759"/>
<evidence type="ECO:0000256" key="6">
    <source>
        <dbReference type="SAM" id="MobiDB-lite"/>
    </source>
</evidence>
<keyword evidence="1 5" id="KW-0963">Cytoplasm</keyword>
<feature type="region of interest" description="Disordered" evidence="6">
    <location>
        <begin position="210"/>
        <end position="229"/>
    </location>
</feature>
<evidence type="ECO:0000256" key="4">
    <source>
        <dbReference type="ARBA" id="ARBA00026071"/>
    </source>
</evidence>
<dbReference type="EMBL" id="SDIL01000105">
    <property type="protein sequence ID" value="RXK36184.1"/>
    <property type="molecule type" value="Genomic_DNA"/>
</dbReference>
<dbReference type="InterPro" id="IPR029055">
    <property type="entry name" value="Ntn_hydrolases_N"/>
</dbReference>
<dbReference type="InterPro" id="IPR023333">
    <property type="entry name" value="Proteasome_suB-type"/>
</dbReference>